<dbReference type="SUPFAM" id="SSF57903">
    <property type="entry name" value="FYVE/PHD zinc finger"/>
    <property type="match status" value="1"/>
</dbReference>
<dbReference type="Pfam" id="PF00439">
    <property type="entry name" value="Bromodomain"/>
    <property type="match status" value="1"/>
</dbReference>
<evidence type="ECO:0000256" key="3">
    <source>
        <dbReference type="ARBA" id="ARBA00022771"/>
    </source>
</evidence>
<evidence type="ECO:0000259" key="10">
    <source>
        <dbReference type="PROSITE" id="PS51414"/>
    </source>
</evidence>
<dbReference type="InterPro" id="IPR036427">
    <property type="entry name" value="Bromodomain-like_sf"/>
</dbReference>
<dbReference type="Gene3D" id="1.20.920.10">
    <property type="entry name" value="Bromodomain-like"/>
    <property type="match status" value="1"/>
</dbReference>
<dbReference type="InterPro" id="IPR001487">
    <property type="entry name" value="Bromodomain"/>
</dbReference>
<dbReference type="Pfam" id="PF01342">
    <property type="entry name" value="SAND"/>
    <property type="match status" value="1"/>
</dbReference>
<evidence type="ECO:0000259" key="9">
    <source>
        <dbReference type="PROSITE" id="PS50864"/>
    </source>
</evidence>
<dbReference type="GeneID" id="101995389"/>
<feature type="domain" description="SAND" evidence="9">
    <location>
        <begin position="341"/>
        <end position="422"/>
    </location>
</feature>
<evidence type="ECO:0000313" key="11">
    <source>
        <dbReference type="Proteomes" id="UP000694915"/>
    </source>
</evidence>
<name>A0ABM1ARY6_MICOH</name>
<evidence type="ECO:0000256" key="5">
    <source>
        <dbReference type="ARBA" id="ARBA00023117"/>
    </source>
</evidence>
<feature type="compositionally biased region" description="Basic and acidic residues" evidence="7">
    <location>
        <begin position="294"/>
        <end position="308"/>
    </location>
</feature>
<feature type="region of interest" description="Disordered" evidence="7">
    <location>
        <begin position="120"/>
        <end position="167"/>
    </location>
</feature>
<feature type="compositionally biased region" description="Basic residues" evidence="7">
    <location>
        <begin position="320"/>
        <end position="340"/>
    </location>
</feature>
<evidence type="ECO:0000256" key="1">
    <source>
        <dbReference type="ARBA" id="ARBA00022553"/>
    </source>
</evidence>
<accession>A0ABM1ARY6</accession>
<keyword evidence="11" id="KW-1185">Reference proteome</keyword>
<organism evidence="11 12">
    <name type="scientific">Microtus ochrogaster</name>
    <name type="common">Prairie vole</name>
    <dbReference type="NCBI Taxonomy" id="79684"/>
    <lineage>
        <taxon>Eukaryota</taxon>
        <taxon>Metazoa</taxon>
        <taxon>Chordata</taxon>
        <taxon>Craniata</taxon>
        <taxon>Vertebrata</taxon>
        <taxon>Euteleostomi</taxon>
        <taxon>Mammalia</taxon>
        <taxon>Eutheria</taxon>
        <taxon>Euarchontoglires</taxon>
        <taxon>Glires</taxon>
        <taxon>Rodentia</taxon>
        <taxon>Myomorpha</taxon>
        <taxon>Muroidea</taxon>
        <taxon>Cricetidae</taxon>
        <taxon>Arvicolinae</taxon>
        <taxon>Microtus</taxon>
    </lineage>
</organism>
<dbReference type="SUPFAM" id="SSF47370">
    <property type="entry name" value="Bromodomain"/>
    <property type="match status" value="1"/>
</dbReference>
<dbReference type="PROSITE" id="PS50864">
    <property type="entry name" value="SAND"/>
    <property type="match status" value="1"/>
</dbReference>
<protein>
    <submittedName>
        <fullName evidence="12">Nuclear body protein SP140-like</fullName>
    </submittedName>
</protein>
<evidence type="ECO:0000256" key="6">
    <source>
        <dbReference type="PROSITE-ProRule" id="PRU00146"/>
    </source>
</evidence>
<feature type="region of interest" description="Disordered" evidence="7">
    <location>
        <begin position="282"/>
        <end position="343"/>
    </location>
</feature>
<dbReference type="SMART" id="SM00258">
    <property type="entry name" value="SAND"/>
    <property type="match status" value="1"/>
</dbReference>
<dbReference type="PANTHER" id="PTHR46386">
    <property type="entry name" value="NUCLEAR BODY PROTEIN SP140"/>
    <property type="match status" value="1"/>
</dbReference>
<dbReference type="PANTHER" id="PTHR46386:SF1">
    <property type="entry name" value="NUCLEAR BODY PROTEIN SP140-LIKE PROTEIN"/>
    <property type="match status" value="1"/>
</dbReference>
<feature type="compositionally biased region" description="Polar residues" evidence="7">
    <location>
        <begin position="151"/>
        <end position="167"/>
    </location>
</feature>
<evidence type="ECO:0000256" key="2">
    <source>
        <dbReference type="ARBA" id="ARBA00022723"/>
    </source>
</evidence>
<feature type="compositionally biased region" description="Polar residues" evidence="7">
    <location>
        <begin position="309"/>
        <end position="319"/>
    </location>
</feature>
<evidence type="ECO:0000256" key="7">
    <source>
        <dbReference type="SAM" id="MobiDB-lite"/>
    </source>
</evidence>
<dbReference type="CDD" id="cd15626">
    <property type="entry name" value="PHD_SP110_140"/>
    <property type="match status" value="1"/>
</dbReference>
<keyword evidence="2" id="KW-0479">Metal-binding</keyword>
<dbReference type="PROSITE" id="PS50016">
    <property type="entry name" value="ZF_PHD_2"/>
    <property type="match status" value="1"/>
</dbReference>
<dbReference type="Gene3D" id="3.10.390.10">
    <property type="entry name" value="SAND domain-like"/>
    <property type="match status" value="1"/>
</dbReference>
<gene>
    <name evidence="12" type="primary">LOC101995389</name>
</gene>
<dbReference type="InterPro" id="IPR013083">
    <property type="entry name" value="Znf_RING/FYVE/PHD"/>
</dbReference>
<keyword evidence="1" id="KW-0597">Phosphoprotein</keyword>
<keyword evidence="4" id="KW-0862">Zinc</keyword>
<reference evidence="12" key="1">
    <citation type="submission" date="2025-08" db="UniProtKB">
        <authorList>
            <consortium name="RefSeq"/>
        </authorList>
    </citation>
    <scope>IDENTIFICATION</scope>
</reference>
<feature type="domain" description="HSR" evidence="10">
    <location>
        <begin position="1"/>
        <end position="107"/>
    </location>
</feature>
<evidence type="ECO:0000313" key="12">
    <source>
        <dbReference type="RefSeq" id="XP_013207180.2"/>
    </source>
</evidence>
<proteinExistence type="predicted"/>
<dbReference type="InterPro" id="IPR011011">
    <property type="entry name" value="Znf_FYVE_PHD"/>
</dbReference>
<feature type="region of interest" description="Disordered" evidence="7">
    <location>
        <begin position="198"/>
        <end position="222"/>
    </location>
</feature>
<keyword evidence="5" id="KW-0103">Bromodomain</keyword>
<sequence length="610" mass="70493">MSTGHENTESIFRLFRVLKLDISDAIKDLFPFLEVLRDNNVISDKQYDDFQESHGNLIPVQKVVYKVLKELEEKNDLEALGLLFCKQNMKAYPDLERILKRFKNVLPQSQFWSEEIDRRDQNSQLSVEQGPGDSCSQESLTWSPSDPSSSNGWRSTQGTQTENRQFSIPQIHSVVSLSENGLSEDLYEIVDVKEDTTSDDIDGLQWPQAARPPGPGSEPEESCELKVQLSDRDAGQEPHIPLPCSNKRAAIPSHGIHCSVPMENIKQENSSFFLDDEHQTHARTDNNQASEIIDLTRDNSDDGPRCSEESTSVTGQSTYTRRRINSSSQRRRKRGPRIPKQKNVDFNIPELPVTCGSAKGTLYREKFKKGIYEKSIRSETGCWLTPKEFEIEGDREDSKNWRQSLRCCGWTLGELIKKELLPNPQRKKKKLENSRHCMVCGGRRKLRPCVSCRKFYHKNCHIPPVEDKSDPWSCVICKIKDQAKCQENQACQKESEVLKRKMLPEEQLKCELLLLTVYCHSKSVFFKFKPKQRKEDFPALQEHMWLEKIKNKLNKKAYHSVQHFVADMRLIFQNHSIFYKNHRFSNRGVKVGSLFEETFKRIFSIQGTSK</sequence>
<dbReference type="RefSeq" id="XP_013207180.2">
    <property type="nucleotide sequence ID" value="XM_013351726.2"/>
</dbReference>
<evidence type="ECO:0000259" key="8">
    <source>
        <dbReference type="PROSITE" id="PS50016"/>
    </source>
</evidence>
<dbReference type="PROSITE" id="PS51414">
    <property type="entry name" value="HSR"/>
    <property type="match status" value="1"/>
</dbReference>
<dbReference type="SMART" id="SM00297">
    <property type="entry name" value="BROMO"/>
    <property type="match status" value="1"/>
</dbReference>
<dbReference type="Proteomes" id="UP000694915">
    <property type="component" value="Linkage group LG4"/>
</dbReference>
<dbReference type="Pfam" id="PF03172">
    <property type="entry name" value="HSR"/>
    <property type="match status" value="1"/>
</dbReference>
<dbReference type="InterPro" id="IPR043563">
    <property type="entry name" value="Sp110/Sp140/Sp140L-like"/>
</dbReference>
<feature type="domain" description="PHD-type" evidence="8">
    <location>
        <begin position="434"/>
        <end position="480"/>
    </location>
</feature>
<dbReference type="InterPro" id="IPR000770">
    <property type="entry name" value="SAND_dom"/>
</dbReference>
<dbReference type="SUPFAM" id="SSF63763">
    <property type="entry name" value="SAND domain-like"/>
    <property type="match status" value="1"/>
</dbReference>
<dbReference type="InterPro" id="IPR010919">
    <property type="entry name" value="SAND-like_dom_sf"/>
</dbReference>
<evidence type="ECO:0000256" key="4">
    <source>
        <dbReference type="ARBA" id="ARBA00022833"/>
    </source>
</evidence>
<dbReference type="InterPro" id="IPR019787">
    <property type="entry name" value="Znf_PHD-finger"/>
</dbReference>
<dbReference type="Gene3D" id="3.30.40.10">
    <property type="entry name" value="Zinc/RING finger domain, C3HC4 (zinc finger)"/>
    <property type="match status" value="1"/>
</dbReference>
<dbReference type="InterPro" id="IPR004865">
    <property type="entry name" value="HSR_dom"/>
</dbReference>
<keyword evidence="3 6" id="KW-0863">Zinc-finger</keyword>